<evidence type="ECO:0000256" key="4">
    <source>
        <dbReference type="ARBA" id="ARBA00022837"/>
    </source>
</evidence>
<sequence length="717" mass="71827">MTTRSPRGRRNLAATVGLSTLALYGLVGVPLAAPASAAALPVPAGATAAASGQVLHVKALNVPAAGVAAADVILGRADGALKPTAPRVTASAKNLDGTALTAIPLDLLSSAEQQAAPDNPKATQASLIAGSVPLTIPGVLDLGVSNVSAHARFRDDQTCLTTVPLSTSEVSTADVSVLSTLDLGPGLIDLPGTASVKQGTSFAPNGSPNGGATVVSAVTGSTASLRLAGNKLLEVTSKPLLVAEADGTKAGTKVTYTTPIVTLGGQTVVPGDPVSLPGALGQLIELSIGTPTITRAADGLGVSASVSAIHLKVTLAGVVDIAEVDLFPMTATAAAPAGGVQCGTVSGPNDDDDKDGLTNGQEAIVGTDPTNPDTDGDGTGDAAEDLDGDGLTNLQEFSGSLNTGYGNQPTDPTKADTDNDGLSDSQEIKLTGTDPNKADTDGDGTGDAQEDPDVDGLTNLQEVTGSANSGFGNAPTNPLDADSDDGGVGDGAEITAGTDPNKGSDDKAAASPDTDGDGLTDAEEAVLGTDPTKADTDGDKLGDGQEVKTTKTDPLNPDTDGDGLKDGPELITYGSNPLKTDTDGDKLKDGAEVKTYGTDPADADTDNEGLKDGAEVKTYGTNPTRADTDGDGLDDKVELTGSANTRYNRCPTNPNRFDTDRDGLGDGIEIRKYRTNPCDRDTDDGGVSDGREVKAGSDPLDPKSGPNHPRTAAARRG</sequence>
<dbReference type="InterPro" id="IPR053180">
    <property type="entry name" value="Ca-binding_acidic-repeat"/>
</dbReference>
<dbReference type="Gene3D" id="4.10.1080.10">
    <property type="entry name" value="TSP type-3 repeat"/>
    <property type="match status" value="2"/>
</dbReference>
<reference evidence="7" key="1">
    <citation type="journal article" date="2019" name="Int. J. Syst. Evol. Microbiol.">
        <title>The Global Catalogue of Microorganisms (GCM) 10K type strain sequencing project: providing services to taxonomists for standard genome sequencing and annotation.</title>
        <authorList>
            <consortium name="The Broad Institute Genomics Platform"/>
            <consortium name="The Broad Institute Genome Sequencing Center for Infectious Disease"/>
            <person name="Wu L."/>
            <person name="Ma J."/>
        </authorList>
    </citation>
    <scope>NUCLEOTIDE SEQUENCE [LARGE SCALE GENOMIC DNA]</scope>
    <source>
        <strain evidence="7">JCM 16703</strain>
    </source>
</reference>
<feature type="compositionally biased region" description="Acidic residues" evidence="5">
    <location>
        <begin position="514"/>
        <end position="524"/>
    </location>
</feature>
<keyword evidence="3" id="KW-0732">Signal</keyword>
<protein>
    <submittedName>
        <fullName evidence="6">Uncharacterized protein</fullName>
    </submittedName>
</protein>
<evidence type="ECO:0000256" key="2">
    <source>
        <dbReference type="ARBA" id="ARBA00022525"/>
    </source>
</evidence>
<feature type="compositionally biased region" description="Acidic residues" evidence="5">
    <location>
        <begin position="374"/>
        <end position="388"/>
    </location>
</feature>
<feature type="region of interest" description="Disordered" evidence="5">
    <location>
        <begin position="337"/>
        <end position="717"/>
    </location>
</feature>
<keyword evidence="7" id="KW-1185">Reference proteome</keyword>
<dbReference type="EMBL" id="BAAAZH010000033">
    <property type="protein sequence ID" value="GAA4128699.1"/>
    <property type="molecule type" value="Genomic_DNA"/>
</dbReference>
<evidence type="ECO:0000256" key="5">
    <source>
        <dbReference type="SAM" id="MobiDB-lite"/>
    </source>
</evidence>
<evidence type="ECO:0000256" key="1">
    <source>
        <dbReference type="ARBA" id="ARBA00004613"/>
    </source>
</evidence>
<dbReference type="SUPFAM" id="SSF103647">
    <property type="entry name" value="TSP type-3 repeat"/>
    <property type="match status" value="2"/>
</dbReference>
<feature type="compositionally biased region" description="Acidic residues" evidence="5">
    <location>
        <begin position="441"/>
        <end position="454"/>
    </location>
</feature>
<feature type="compositionally biased region" description="Basic and acidic residues" evidence="5">
    <location>
        <begin position="532"/>
        <end position="551"/>
    </location>
</feature>
<accession>A0ABP7XZY7</accession>
<dbReference type="Pfam" id="PF18884">
    <property type="entry name" value="TSP3_bac"/>
    <property type="match status" value="10"/>
</dbReference>
<comment type="caution">
    <text evidence="6">The sequence shown here is derived from an EMBL/GenBank/DDBJ whole genome shotgun (WGS) entry which is preliminary data.</text>
</comment>
<keyword evidence="2" id="KW-0964">Secreted</keyword>
<feature type="compositionally biased region" description="Basic and acidic residues" evidence="5">
    <location>
        <begin position="657"/>
        <end position="680"/>
    </location>
</feature>
<gene>
    <name evidence="6" type="ORF">GCM10022215_40450</name>
</gene>
<dbReference type="PANTHER" id="PTHR37467">
    <property type="entry name" value="EXPORTED CALCIUM-BINDING GLYCOPROTEIN-RELATED"/>
    <property type="match status" value="1"/>
</dbReference>
<feature type="compositionally biased region" description="Polar residues" evidence="5">
    <location>
        <begin position="393"/>
        <end position="411"/>
    </location>
</feature>
<dbReference type="RefSeq" id="WP_344735328.1">
    <property type="nucleotide sequence ID" value="NZ_BAAAZH010000033.1"/>
</dbReference>
<organism evidence="6 7">
    <name type="scientific">Nocardioides fonticola</name>
    <dbReference type="NCBI Taxonomy" id="450363"/>
    <lineage>
        <taxon>Bacteria</taxon>
        <taxon>Bacillati</taxon>
        <taxon>Actinomycetota</taxon>
        <taxon>Actinomycetes</taxon>
        <taxon>Propionibacteriales</taxon>
        <taxon>Nocardioidaceae</taxon>
        <taxon>Nocardioides</taxon>
    </lineage>
</organism>
<feature type="compositionally biased region" description="Polar residues" evidence="5">
    <location>
        <begin position="458"/>
        <end position="476"/>
    </location>
</feature>
<dbReference type="InterPro" id="IPR059100">
    <property type="entry name" value="TSP3_bac"/>
</dbReference>
<feature type="compositionally biased region" description="Basic and acidic residues" evidence="5">
    <location>
        <begin position="580"/>
        <end position="592"/>
    </location>
</feature>
<feature type="compositionally biased region" description="Polar residues" evidence="5">
    <location>
        <begin position="641"/>
        <end position="656"/>
    </location>
</feature>
<evidence type="ECO:0000313" key="6">
    <source>
        <dbReference type="EMBL" id="GAA4128699.1"/>
    </source>
</evidence>
<proteinExistence type="predicted"/>
<comment type="subcellular location">
    <subcellularLocation>
        <location evidence="1">Secreted</location>
    </subcellularLocation>
</comment>
<keyword evidence="4" id="KW-0106">Calcium</keyword>
<dbReference type="PANTHER" id="PTHR37467:SF1">
    <property type="entry name" value="EXPORTED CALCIUM-BINDING GLYCOPROTEIN"/>
    <property type="match status" value="1"/>
</dbReference>
<evidence type="ECO:0000313" key="7">
    <source>
        <dbReference type="Proteomes" id="UP001501495"/>
    </source>
</evidence>
<name>A0ABP7XZY7_9ACTN</name>
<evidence type="ECO:0000256" key="3">
    <source>
        <dbReference type="ARBA" id="ARBA00022729"/>
    </source>
</evidence>
<dbReference type="InterPro" id="IPR028974">
    <property type="entry name" value="TSP_type-3_rpt"/>
</dbReference>
<dbReference type="Proteomes" id="UP001501495">
    <property type="component" value="Unassembled WGS sequence"/>
</dbReference>